<name>A0A6A5U8F5_9PLEO</name>
<dbReference type="Proteomes" id="UP000800035">
    <property type="component" value="Unassembled WGS sequence"/>
</dbReference>
<feature type="signal peptide" evidence="1">
    <location>
        <begin position="1"/>
        <end position="20"/>
    </location>
</feature>
<evidence type="ECO:0000256" key="1">
    <source>
        <dbReference type="SAM" id="SignalP"/>
    </source>
</evidence>
<gene>
    <name evidence="2" type="ORF">CC80DRAFT_269394</name>
</gene>
<reference evidence="2" key="1">
    <citation type="journal article" date="2020" name="Stud. Mycol.">
        <title>101 Dothideomycetes genomes: a test case for predicting lifestyles and emergence of pathogens.</title>
        <authorList>
            <person name="Haridas S."/>
            <person name="Albert R."/>
            <person name="Binder M."/>
            <person name="Bloem J."/>
            <person name="Labutti K."/>
            <person name="Salamov A."/>
            <person name="Andreopoulos B."/>
            <person name="Baker S."/>
            <person name="Barry K."/>
            <person name="Bills G."/>
            <person name="Bluhm B."/>
            <person name="Cannon C."/>
            <person name="Castanera R."/>
            <person name="Culley D."/>
            <person name="Daum C."/>
            <person name="Ezra D."/>
            <person name="Gonzalez J."/>
            <person name="Henrissat B."/>
            <person name="Kuo A."/>
            <person name="Liang C."/>
            <person name="Lipzen A."/>
            <person name="Lutzoni F."/>
            <person name="Magnuson J."/>
            <person name="Mondo S."/>
            <person name="Nolan M."/>
            <person name="Ohm R."/>
            <person name="Pangilinan J."/>
            <person name="Park H.-J."/>
            <person name="Ramirez L."/>
            <person name="Alfaro M."/>
            <person name="Sun H."/>
            <person name="Tritt A."/>
            <person name="Yoshinaga Y."/>
            <person name="Zwiers L.-H."/>
            <person name="Turgeon B."/>
            <person name="Goodwin S."/>
            <person name="Spatafora J."/>
            <person name="Crous P."/>
            <person name="Grigoriev I."/>
        </authorList>
    </citation>
    <scope>NUCLEOTIDE SEQUENCE</scope>
    <source>
        <strain evidence="2">CBS 675.92</strain>
    </source>
</reference>
<dbReference type="EMBL" id="ML976982">
    <property type="protein sequence ID" value="KAF1960988.1"/>
    <property type="molecule type" value="Genomic_DNA"/>
</dbReference>
<dbReference type="InterPro" id="IPR012334">
    <property type="entry name" value="Pectin_lyas_fold"/>
</dbReference>
<evidence type="ECO:0000313" key="3">
    <source>
        <dbReference type="Proteomes" id="UP000800035"/>
    </source>
</evidence>
<keyword evidence="1" id="KW-0732">Signal</keyword>
<dbReference type="AlphaFoldDB" id="A0A6A5U8F5"/>
<dbReference type="InterPro" id="IPR011050">
    <property type="entry name" value="Pectin_lyase_fold/virulence"/>
</dbReference>
<proteinExistence type="predicted"/>
<dbReference type="SUPFAM" id="SSF51126">
    <property type="entry name" value="Pectin lyase-like"/>
    <property type="match status" value="1"/>
</dbReference>
<feature type="chain" id="PRO_5025400018" evidence="1">
    <location>
        <begin position="21"/>
        <end position="495"/>
    </location>
</feature>
<dbReference type="Gene3D" id="2.160.20.10">
    <property type="entry name" value="Single-stranded right-handed beta-helix, Pectin lyase-like"/>
    <property type="match status" value="1"/>
</dbReference>
<dbReference type="OrthoDB" id="509690at2759"/>
<protein>
    <submittedName>
        <fullName evidence="2">Uncharacterized protein</fullName>
    </submittedName>
</protein>
<keyword evidence="3" id="KW-1185">Reference proteome</keyword>
<sequence length="495" mass="53209">MFVQIPFFLLSLSLSPALSAKTIEYKKAWTSNGDKLPDFSYAGYHQSEIALPSLSTQAKKTLSPGSGSQSLAIQAALDEVFASGGGVVALKAGTYALSSDLLIKNGTILRGAGVGKTILTLKDASKSAITLGKSSRKEKIGESVKITDNYVPAGTDTVHVTDIKGLEVGMEVYVERGVTQKWVDAMGMRAHKKEDGFERDFTWLKIGDLVQQPRRIKSINGKAISLNIPLTDSLNAANGLMSPIQLTPYTPPAHSSEMGIENLSMRVNPTCSGRVLGDTTCSSPAISIPSWTTDSWVRNLDLTGFNNQIDIEKSASRITITTVTMNRDGDTDNDKGYALDIAMDGTQVLVHNCRTLGTKEARSYSIATQSLTPGPNACIGYEAQQPVESIEPHQRWAHGFLNEGSKVAAVVYRNRGGAGSGHGWTVNNAVSWNSNSSKVIIQDPPLGQNYCFGCVGPKSTKVGEETNSTGEYGSFVEPPSLFEAQLKDRGFNFKL</sequence>
<accession>A0A6A5U8F5</accession>
<organism evidence="2 3">
    <name type="scientific">Byssothecium circinans</name>
    <dbReference type="NCBI Taxonomy" id="147558"/>
    <lineage>
        <taxon>Eukaryota</taxon>
        <taxon>Fungi</taxon>
        <taxon>Dikarya</taxon>
        <taxon>Ascomycota</taxon>
        <taxon>Pezizomycotina</taxon>
        <taxon>Dothideomycetes</taxon>
        <taxon>Pleosporomycetidae</taxon>
        <taxon>Pleosporales</taxon>
        <taxon>Massarineae</taxon>
        <taxon>Massarinaceae</taxon>
        <taxon>Byssothecium</taxon>
    </lineage>
</organism>
<evidence type="ECO:0000313" key="2">
    <source>
        <dbReference type="EMBL" id="KAF1960988.1"/>
    </source>
</evidence>